<dbReference type="Proteomes" id="UP001241472">
    <property type="component" value="Unassembled WGS sequence"/>
</dbReference>
<keyword evidence="3" id="KW-1185">Reference proteome</keyword>
<comment type="caution">
    <text evidence="2">The sequence shown here is derived from an EMBL/GenBank/DDBJ whole genome shotgun (WGS) entry which is preliminary data.</text>
</comment>
<evidence type="ECO:0000313" key="2">
    <source>
        <dbReference type="EMBL" id="MDP9838657.1"/>
    </source>
</evidence>
<evidence type="ECO:0000313" key="3">
    <source>
        <dbReference type="Proteomes" id="UP001241472"/>
    </source>
</evidence>
<reference evidence="2 3" key="1">
    <citation type="submission" date="2023-07" db="EMBL/GenBank/DDBJ databases">
        <title>Sorghum-associated microbial communities from plants grown in Nebraska, USA.</title>
        <authorList>
            <person name="Schachtman D."/>
        </authorList>
    </citation>
    <scope>NUCLEOTIDE SEQUENCE [LARGE SCALE GENOMIC DNA]</scope>
    <source>
        <strain evidence="2 3">DS1307</strain>
    </source>
</reference>
<accession>A0ABT9PW82</accession>
<feature type="region of interest" description="Disordered" evidence="1">
    <location>
        <begin position="1"/>
        <end position="24"/>
    </location>
</feature>
<gene>
    <name evidence="2" type="ORF">J2T09_003429</name>
</gene>
<sequence>MKPLANDGQVLEVKNDPNLSEVPSSIRKSRYSINQVAIGKKEVCCFG</sequence>
<proteinExistence type="predicted"/>
<dbReference type="EMBL" id="JAUSRF010000011">
    <property type="protein sequence ID" value="MDP9838657.1"/>
    <property type="molecule type" value="Genomic_DNA"/>
</dbReference>
<evidence type="ECO:0000256" key="1">
    <source>
        <dbReference type="SAM" id="MobiDB-lite"/>
    </source>
</evidence>
<organism evidence="2 3">
    <name type="scientific">Neorhizobium huautlense</name>
    <dbReference type="NCBI Taxonomy" id="67774"/>
    <lineage>
        <taxon>Bacteria</taxon>
        <taxon>Pseudomonadati</taxon>
        <taxon>Pseudomonadota</taxon>
        <taxon>Alphaproteobacteria</taxon>
        <taxon>Hyphomicrobiales</taxon>
        <taxon>Rhizobiaceae</taxon>
        <taxon>Rhizobium/Agrobacterium group</taxon>
        <taxon>Neorhizobium</taxon>
    </lineage>
</organism>
<protein>
    <submittedName>
        <fullName evidence="2">Uncharacterized protein</fullName>
    </submittedName>
</protein>
<name>A0ABT9PW82_9HYPH</name>